<sequence length="150" mass="17606">MSSEKSTSSSSSTTNTTNTDSKSELPVRKLIINPHNSKEDDDYVDNKTLRNLERGGDDTKGFVKQTEEETTVRFYPDRPTQRIHKDQFIVKEPSKFYDPCFESSRMAIRCMEQHDEDYKEVCAEYFHAYRECKKEWMAQRKKDSARGGIW</sequence>
<reference evidence="1" key="1">
    <citation type="submission" date="2023-04" db="EMBL/GenBank/DDBJ databases">
        <title>Candida boidinii NBRC 1967.</title>
        <authorList>
            <person name="Ichikawa N."/>
            <person name="Sato H."/>
            <person name="Tonouchi N."/>
        </authorList>
    </citation>
    <scope>NUCLEOTIDE SEQUENCE</scope>
    <source>
        <strain evidence="1">NBRC 1967</strain>
    </source>
</reference>
<protein>
    <submittedName>
        <fullName evidence="1">Unnamed protein product</fullName>
    </submittedName>
</protein>
<keyword evidence="2" id="KW-1185">Reference proteome</keyword>
<accession>A0ACB5U391</accession>
<proteinExistence type="predicted"/>
<evidence type="ECO:0000313" key="1">
    <source>
        <dbReference type="EMBL" id="GMF01055.1"/>
    </source>
</evidence>
<organism evidence="1 2">
    <name type="scientific">Candida boidinii</name>
    <name type="common">Yeast</name>
    <dbReference type="NCBI Taxonomy" id="5477"/>
    <lineage>
        <taxon>Eukaryota</taxon>
        <taxon>Fungi</taxon>
        <taxon>Dikarya</taxon>
        <taxon>Ascomycota</taxon>
        <taxon>Saccharomycotina</taxon>
        <taxon>Pichiomycetes</taxon>
        <taxon>Pichiales</taxon>
        <taxon>Pichiaceae</taxon>
        <taxon>Ogataea</taxon>
        <taxon>Ogataea/Candida clade</taxon>
    </lineage>
</organism>
<gene>
    <name evidence="1" type="ORF">Cboi01_000572900</name>
</gene>
<comment type="caution">
    <text evidence="1">The sequence shown here is derived from an EMBL/GenBank/DDBJ whole genome shotgun (WGS) entry which is preliminary data.</text>
</comment>
<dbReference type="Proteomes" id="UP001165101">
    <property type="component" value="Unassembled WGS sequence"/>
</dbReference>
<name>A0ACB5U391_CANBO</name>
<evidence type="ECO:0000313" key="2">
    <source>
        <dbReference type="Proteomes" id="UP001165101"/>
    </source>
</evidence>
<dbReference type="EMBL" id="BSXV01004707">
    <property type="protein sequence ID" value="GMF01055.1"/>
    <property type="molecule type" value="Genomic_DNA"/>
</dbReference>